<reference evidence="15" key="1">
    <citation type="submission" date="2022-09" db="EMBL/GenBank/DDBJ databases">
        <authorList>
            <person name="Li Z.-J."/>
        </authorList>
    </citation>
    <scope>NUCLEOTIDE SEQUENCE</scope>
    <source>
        <strain evidence="15">TGB11</strain>
    </source>
</reference>
<evidence type="ECO:0000313" key="15">
    <source>
        <dbReference type="EMBL" id="WBA07626.1"/>
    </source>
</evidence>
<evidence type="ECO:0000256" key="8">
    <source>
        <dbReference type="ARBA" id="ARBA00023224"/>
    </source>
</evidence>
<dbReference type="InterPro" id="IPR000727">
    <property type="entry name" value="T_SNARE_dom"/>
</dbReference>
<name>A0AA47KII9_9GAMM</name>
<feature type="domain" description="T-SNARE coiled-coil homology" evidence="13">
    <location>
        <begin position="685"/>
        <end position="747"/>
    </location>
</feature>
<evidence type="ECO:0000256" key="9">
    <source>
        <dbReference type="ARBA" id="ARBA00029447"/>
    </source>
</evidence>
<proteinExistence type="inferred from homology"/>
<feature type="domain" description="HAMP" evidence="14">
    <location>
        <begin position="440"/>
        <end position="493"/>
    </location>
</feature>
<dbReference type="GO" id="GO:0006935">
    <property type="term" value="P:chemotaxis"/>
    <property type="evidence" value="ECO:0007669"/>
    <property type="project" value="UniProtKB-KW"/>
</dbReference>
<evidence type="ECO:0000256" key="6">
    <source>
        <dbReference type="ARBA" id="ARBA00022989"/>
    </source>
</evidence>
<dbReference type="Proteomes" id="UP001164748">
    <property type="component" value="Chromosome"/>
</dbReference>
<dbReference type="InterPro" id="IPR004089">
    <property type="entry name" value="MCPsignal_dom"/>
</dbReference>
<keyword evidence="6 11" id="KW-1133">Transmembrane helix</keyword>
<dbReference type="GO" id="GO:0005886">
    <property type="term" value="C:plasma membrane"/>
    <property type="evidence" value="ECO:0007669"/>
    <property type="project" value="UniProtKB-SubCell"/>
</dbReference>
<dbReference type="InterPro" id="IPR003660">
    <property type="entry name" value="HAMP_dom"/>
</dbReference>
<feature type="domain" description="Methyl-accepting transducer" evidence="12">
    <location>
        <begin position="498"/>
        <end position="734"/>
    </location>
</feature>
<feature type="transmembrane region" description="Helical" evidence="11">
    <location>
        <begin position="416"/>
        <end position="438"/>
    </location>
</feature>
<dbReference type="SMART" id="SM00304">
    <property type="entry name" value="HAMP"/>
    <property type="match status" value="1"/>
</dbReference>
<dbReference type="CDD" id="cd11386">
    <property type="entry name" value="MCP_signal"/>
    <property type="match status" value="1"/>
</dbReference>
<keyword evidence="5 11" id="KW-0812">Transmembrane</keyword>
<keyword evidence="7 11" id="KW-0472">Membrane</keyword>
<dbReference type="EMBL" id="CP114588">
    <property type="protein sequence ID" value="WBA07626.1"/>
    <property type="molecule type" value="Genomic_DNA"/>
</dbReference>
<dbReference type="Gene3D" id="3.30.450.20">
    <property type="entry name" value="PAS domain"/>
    <property type="match status" value="1"/>
</dbReference>
<dbReference type="PROSITE" id="PS50111">
    <property type="entry name" value="CHEMOTAXIS_TRANSDUC_2"/>
    <property type="match status" value="1"/>
</dbReference>
<evidence type="ECO:0000313" key="16">
    <source>
        <dbReference type="Proteomes" id="UP001164748"/>
    </source>
</evidence>
<keyword evidence="4" id="KW-0997">Cell inner membrane</keyword>
<dbReference type="RefSeq" id="WP_269578261.1">
    <property type="nucleotide sequence ID" value="NZ_CP114588.1"/>
</dbReference>
<keyword evidence="3" id="KW-0145">Chemotaxis</keyword>
<evidence type="ECO:0000259" key="13">
    <source>
        <dbReference type="PROSITE" id="PS50192"/>
    </source>
</evidence>
<dbReference type="PANTHER" id="PTHR32089:SF120">
    <property type="entry name" value="METHYL-ACCEPTING CHEMOTAXIS PROTEIN TLPQ"/>
    <property type="match status" value="1"/>
</dbReference>
<dbReference type="Gene3D" id="1.10.287.950">
    <property type="entry name" value="Methyl-accepting chemotaxis protein"/>
    <property type="match status" value="1"/>
</dbReference>
<dbReference type="PANTHER" id="PTHR32089">
    <property type="entry name" value="METHYL-ACCEPTING CHEMOTAXIS PROTEIN MCPB"/>
    <property type="match status" value="1"/>
</dbReference>
<dbReference type="Pfam" id="PF00672">
    <property type="entry name" value="HAMP"/>
    <property type="match status" value="1"/>
</dbReference>
<evidence type="ECO:0000256" key="5">
    <source>
        <dbReference type="ARBA" id="ARBA00022692"/>
    </source>
</evidence>
<dbReference type="AlphaFoldDB" id="A0AA47KII9"/>
<evidence type="ECO:0000259" key="12">
    <source>
        <dbReference type="PROSITE" id="PS50111"/>
    </source>
</evidence>
<evidence type="ECO:0000256" key="2">
    <source>
        <dbReference type="ARBA" id="ARBA00022475"/>
    </source>
</evidence>
<comment type="similarity">
    <text evidence="9">Belongs to the methyl-accepting chemotaxis (MCP) protein family.</text>
</comment>
<evidence type="ECO:0000256" key="4">
    <source>
        <dbReference type="ARBA" id="ARBA00022519"/>
    </source>
</evidence>
<accession>A0AA47KII9</accession>
<dbReference type="SMART" id="SM00283">
    <property type="entry name" value="MA"/>
    <property type="match status" value="1"/>
</dbReference>
<evidence type="ECO:0000256" key="1">
    <source>
        <dbReference type="ARBA" id="ARBA00004429"/>
    </source>
</evidence>
<gene>
    <name evidence="15" type="ORF">N8M53_07040</name>
</gene>
<evidence type="ECO:0000256" key="10">
    <source>
        <dbReference type="PROSITE-ProRule" id="PRU00284"/>
    </source>
</evidence>
<dbReference type="InterPro" id="IPR033479">
    <property type="entry name" value="dCache_1"/>
</dbReference>
<organism evidence="15 16">
    <name type="scientific">Salinivibrio kushneri</name>
    <dbReference type="NCBI Taxonomy" id="1908198"/>
    <lineage>
        <taxon>Bacteria</taxon>
        <taxon>Pseudomonadati</taxon>
        <taxon>Pseudomonadota</taxon>
        <taxon>Gammaproteobacteria</taxon>
        <taxon>Vibrionales</taxon>
        <taxon>Vibrionaceae</taxon>
        <taxon>Salinivibrio</taxon>
    </lineage>
</organism>
<evidence type="ECO:0000259" key="14">
    <source>
        <dbReference type="PROSITE" id="PS50885"/>
    </source>
</evidence>
<dbReference type="GO" id="GO:0007165">
    <property type="term" value="P:signal transduction"/>
    <property type="evidence" value="ECO:0007669"/>
    <property type="project" value="UniProtKB-KW"/>
</dbReference>
<sequence length="771" mass="84053">MRISNKITLAIVAASLTCVLTIAAVLAFRSIGLSSQALDKKVKSQLTAVKASKKSEISNYFKFIGDQINTLSDSTMTEDALAQLAQAFKSIATDSATFPDQESQLASYYRNQFAATYQEINDKRTDVMGRYNQLPDVAKRLQHAYISDNPHPLGSKDAMAKANDGSVYSEIHSVFHPNFQHYLKTFGYYDIFLVDNQGNIVYSVYKELDYATNLLTGPYSTSGLADAYKAVRKAPQGELGFIDFRPYYPSYDSPASFISSPVYKNGQQIGALIFQMPIDRISELISNNGQWAESGMGKSGEILLVGPDNLLRTQPRLLSNDKDAYLSALESQGLNADTIHRIDYQNSAAGNQPLDNPAVKRALRGEQGFITQTSYRNTEVLVSYSPIDVYGVTWAVISQQDTDEAFTAITKLRTDIGVVTAFTAVLLGSLAALAAYWLGKSIGAPILKLATSIKQVADSKDLTITLHHTSKDELSTLAGSLNEMFQSFRDVIQKTHGASKTLLSSANDISDDVVAVRGQVDEQAKSSNQVATAATQMAASISEVSEHASNASEASDNITQTANEGSQKGEALVSQMQTLKDHMDKATRSMEKLSHESESIGSVLDVIQEIAEQTNLLALNAAIEAARAGEQGRGFAVVADEVRSLATRTQSSTEEIRAKVDALQQETRGAADGMTQANDAVTRSVEHCHENNDKLGQIKTMIEQINEMNMQIATAANQQTQVTDEISQNVNAMAQSADHVSERTRNTEQTVNHLREHASTLEARISHFKTD</sequence>
<keyword evidence="8 10" id="KW-0807">Transducer</keyword>
<keyword evidence="2" id="KW-1003">Cell membrane</keyword>
<evidence type="ECO:0000256" key="3">
    <source>
        <dbReference type="ARBA" id="ARBA00022500"/>
    </source>
</evidence>
<evidence type="ECO:0000256" key="7">
    <source>
        <dbReference type="ARBA" id="ARBA00023136"/>
    </source>
</evidence>
<dbReference type="CDD" id="cd06225">
    <property type="entry name" value="HAMP"/>
    <property type="match status" value="1"/>
</dbReference>
<dbReference type="FunFam" id="1.10.287.950:FF:000001">
    <property type="entry name" value="Methyl-accepting chemotaxis sensory transducer"/>
    <property type="match status" value="1"/>
</dbReference>
<dbReference type="PROSITE" id="PS50192">
    <property type="entry name" value="T_SNARE"/>
    <property type="match status" value="1"/>
</dbReference>
<evidence type="ECO:0000256" key="11">
    <source>
        <dbReference type="SAM" id="Phobius"/>
    </source>
</evidence>
<dbReference type="Pfam" id="PF00015">
    <property type="entry name" value="MCPsignal"/>
    <property type="match status" value="1"/>
</dbReference>
<dbReference type="CDD" id="cd18774">
    <property type="entry name" value="PDC2_HK_sensor"/>
    <property type="match status" value="1"/>
</dbReference>
<dbReference type="Pfam" id="PF02743">
    <property type="entry name" value="dCache_1"/>
    <property type="match status" value="1"/>
</dbReference>
<protein>
    <submittedName>
        <fullName evidence="15">Methyl-accepting chemotaxis protein</fullName>
    </submittedName>
</protein>
<dbReference type="SUPFAM" id="SSF58104">
    <property type="entry name" value="Methyl-accepting chemotaxis protein (MCP) signaling domain"/>
    <property type="match status" value="1"/>
</dbReference>
<comment type="subcellular location">
    <subcellularLocation>
        <location evidence="1">Cell inner membrane</location>
        <topology evidence="1">Multi-pass membrane protein</topology>
    </subcellularLocation>
</comment>
<dbReference type="PROSITE" id="PS50885">
    <property type="entry name" value="HAMP"/>
    <property type="match status" value="1"/>
</dbReference>